<evidence type="ECO:0000313" key="1">
    <source>
        <dbReference type="EMBL" id="VEU56553.1"/>
    </source>
</evidence>
<geneLocation type="plasmid" evidence="1">
    <name>2</name>
</geneLocation>
<reference evidence="1" key="1">
    <citation type="submission" date="2019-01" db="EMBL/GenBank/DDBJ databases">
        <authorList>
            <consortium name="Pathogen Informatics"/>
        </authorList>
    </citation>
    <scope>NUCLEOTIDE SEQUENCE [LARGE SCALE GENOMIC DNA]</scope>
    <source>
        <strain evidence="1">NCTC10113</strain>
    </source>
</reference>
<gene>
    <name evidence="1" type="ORF">NCTC10113_01463</name>
</gene>
<name>A0A448ZZ99_METSV</name>
<dbReference type="EMBL" id="LR214939">
    <property type="protein sequence ID" value="VEU56553.1"/>
    <property type="molecule type" value="Genomic_DNA"/>
</dbReference>
<organism evidence="1">
    <name type="scientific">Metamycoplasma salivarium</name>
    <name type="common">Mycoplasma salivarium</name>
    <dbReference type="NCBI Taxonomy" id="2124"/>
    <lineage>
        <taxon>Bacteria</taxon>
        <taxon>Bacillati</taxon>
        <taxon>Mycoplasmatota</taxon>
        <taxon>Mycoplasmoidales</taxon>
        <taxon>Metamycoplasmataceae</taxon>
        <taxon>Metamycoplasma</taxon>
    </lineage>
</organism>
<accession>A0A448ZZ99</accession>
<proteinExistence type="predicted"/>
<sequence length="553" mass="65477">MYEHNFAPWYDYFKRNSKKTKELKKIERTIINEYFFDSFRTKKNRFIGKFALGYNAFNDATIKGLTKAYLSALLIKQVAVGKFNILVCSDTIFPKKANYVDQIIQVLNAYGANALAFENNFAITRQFLSFAAKKIEKLDGIIYLSKFDNLDNFSIEFLDREGNLIKDELFKEVEKIYNKINIFDVKTFVDKPQFFNVNMLLEEYANFVLDFNYNKIGNRILKLGIIGDKTILPFTKKILGWNDIFYEFIDIKKNKNQNFIDKNVFMFHSYDYVIKFSYDYERIYLYEKCNNHFIKRYKLVNSYKLFAVLLTYLNSLHSTNESFKEIKNLFISPIINTKICEKICEKNSINYYPTLTNNDDLKKLSENSAYFSENYKLYFENKLINIPDSMISLSIIADMLNYYKTQNNNLSTIYENLAKTTEEFILNEVHIAVDESNLEAFETKLFSQKEIAGFIPNKVVDLRNFEDINEKYIAHFVVNETTSIFVKYAYEFNKIIIYVNEVNKSKHLIFKKIKRFFKDFLVGYDTYIMKDISNSVTIEINNEIKNENETNKD</sequence>
<protein>
    <submittedName>
        <fullName evidence="1">Uncharacterized protein</fullName>
    </submittedName>
</protein>
<dbReference type="AlphaFoldDB" id="A0A448ZZ99"/>
<dbReference type="RefSeq" id="WP_024544352.1">
    <property type="nucleotide sequence ID" value="NZ_BPLW01000001.1"/>
</dbReference>
<keyword evidence="1" id="KW-0614">Plasmid</keyword>